<evidence type="ECO:0000313" key="6">
    <source>
        <dbReference type="Proteomes" id="UP001559025"/>
    </source>
</evidence>
<name>A0ABV3WQ73_9HYPH</name>
<dbReference type="PROSITE" id="PS50995">
    <property type="entry name" value="HTH_MARR_2"/>
    <property type="match status" value="1"/>
</dbReference>
<feature type="domain" description="HTH marR-type" evidence="4">
    <location>
        <begin position="9"/>
        <end position="141"/>
    </location>
</feature>
<dbReference type="Proteomes" id="UP001559025">
    <property type="component" value="Unassembled WGS sequence"/>
</dbReference>
<proteinExistence type="predicted"/>
<keyword evidence="1" id="KW-0805">Transcription regulation</keyword>
<dbReference type="InterPro" id="IPR023187">
    <property type="entry name" value="Tscrpt_reg_MarR-type_CS"/>
</dbReference>
<evidence type="ECO:0000256" key="3">
    <source>
        <dbReference type="ARBA" id="ARBA00023163"/>
    </source>
</evidence>
<dbReference type="SUPFAM" id="SSF46785">
    <property type="entry name" value="Winged helix' DNA-binding domain"/>
    <property type="match status" value="1"/>
</dbReference>
<keyword evidence="3" id="KW-0804">Transcription</keyword>
<dbReference type="InterPro" id="IPR000835">
    <property type="entry name" value="HTH_MarR-typ"/>
</dbReference>
<reference evidence="5 6" key="1">
    <citation type="submission" date="2024-01" db="EMBL/GenBank/DDBJ databases">
        <title>New evidence supports the origin of RcGTA from prophage.</title>
        <authorList>
            <person name="Xu Y."/>
            <person name="Liu B."/>
            <person name="Chen F."/>
        </authorList>
    </citation>
    <scope>NUCLEOTIDE SEQUENCE [LARGE SCALE GENOMIC DNA]</scope>
    <source>
        <strain evidence="5 6">CBW1107-2</strain>
    </source>
</reference>
<dbReference type="InterPro" id="IPR039422">
    <property type="entry name" value="MarR/SlyA-like"/>
</dbReference>
<dbReference type="PANTHER" id="PTHR33164:SF64">
    <property type="entry name" value="TRANSCRIPTIONAL REGULATOR SLYA"/>
    <property type="match status" value="1"/>
</dbReference>
<evidence type="ECO:0000313" key="5">
    <source>
        <dbReference type="EMBL" id="MEX4006461.1"/>
    </source>
</evidence>
<dbReference type="EMBL" id="JAZHFV010000001">
    <property type="protein sequence ID" value="MEX4006461.1"/>
    <property type="molecule type" value="Genomic_DNA"/>
</dbReference>
<accession>A0ABV3WQ73</accession>
<comment type="caution">
    <text evidence="5">The sequence shown here is derived from an EMBL/GenBank/DDBJ whole genome shotgun (WGS) entry which is preliminary data.</text>
</comment>
<sequence length="163" mass="18093">MSLMNKTNLEGLGFLIHDAARVMRRRFEVRAAGYGLSAAQWRLLVRLVKAEGVPQARLATFLEIEPISVSRLLDRMEEAGWIERRPDPTDRRVRTVFATEKSRRAFAEVKSVANEIYEEALAGMSPDDRAALVGGLRTLISNLSDDDCAAEGCKTTVAKEDVA</sequence>
<dbReference type="PROSITE" id="PS01117">
    <property type="entry name" value="HTH_MARR_1"/>
    <property type="match status" value="1"/>
</dbReference>
<evidence type="ECO:0000259" key="4">
    <source>
        <dbReference type="PROSITE" id="PS50995"/>
    </source>
</evidence>
<dbReference type="InterPro" id="IPR036390">
    <property type="entry name" value="WH_DNA-bd_sf"/>
</dbReference>
<dbReference type="Pfam" id="PF01047">
    <property type="entry name" value="MarR"/>
    <property type="match status" value="1"/>
</dbReference>
<dbReference type="Gene3D" id="1.10.10.10">
    <property type="entry name" value="Winged helix-like DNA-binding domain superfamily/Winged helix DNA-binding domain"/>
    <property type="match status" value="1"/>
</dbReference>
<dbReference type="SMART" id="SM00347">
    <property type="entry name" value="HTH_MARR"/>
    <property type="match status" value="1"/>
</dbReference>
<gene>
    <name evidence="5" type="ORF">V1479_04040</name>
</gene>
<organism evidence="5 6">
    <name type="scientific">Neoaquamicrobium sediminum</name>
    <dbReference type="NCBI Taxonomy" id="1849104"/>
    <lineage>
        <taxon>Bacteria</taxon>
        <taxon>Pseudomonadati</taxon>
        <taxon>Pseudomonadota</taxon>
        <taxon>Alphaproteobacteria</taxon>
        <taxon>Hyphomicrobiales</taxon>
        <taxon>Phyllobacteriaceae</taxon>
        <taxon>Neoaquamicrobium</taxon>
    </lineage>
</organism>
<dbReference type="InterPro" id="IPR036388">
    <property type="entry name" value="WH-like_DNA-bd_sf"/>
</dbReference>
<protein>
    <submittedName>
        <fullName evidence="5">MarR family transcriptional regulator</fullName>
    </submittedName>
</protein>
<dbReference type="PRINTS" id="PR00598">
    <property type="entry name" value="HTHMARR"/>
</dbReference>
<keyword evidence="2" id="KW-0238">DNA-binding</keyword>
<evidence type="ECO:0000256" key="1">
    <source>
        <dbReference type="ARBA" id="ARBA00023015"/>
    </source>
</evidence>
<evidence type="ECO:0000256" key="2">
    <source>
        <dbReference type="ARBA" id="ARBA00023125"/>
    </source>
</evidence>
<dbReference type="PANTHER" id="PTHR33164">
    <property type="entry name" value="TRANSCRIPTIONAL REGULATOR, MARR FAMILY"/>
    <property type="match status" value="1"/>
</dbReference>
<keyword evidence="6" id="KW-1185">Reference proteome</keyword>